<reference evidence="1 2" key="1">
    <citation type="submission" date="2018-10" db="EMBL/GenBank/DDBJ databases">
        <title>Transmission dynamics of multidrug resistant bacteria on intensive care unit surfaces.</title>
        <authorList>
            <person name="D'Souza A.W."/>
            <person name="Potter R.F."/>
            <person name="Wallace M."/>
            <person name="Shupe A."/>
            <person name="Patel S."/>
            <person name="Sun S."/>
            <person name="Gul D."/>
            <person name="Kwon J.H."/>
            <person name="Andleeb S."/>
            <person name="Burnham C.-A.D."/>
            <person name="Dantas G."/>
        </authorList>
    </citation>
    <scope>NUCLEOTIDE SEQUENCE [LARGE SCALE GENOMIC DNA]</scope>
    <source>
        <strain evidence="1 2">PX_177</strain>
    </source>
</reference>
<dbReference type="GeneID" id="302372681"/>
<name>A0A098FQS9_9GAMM</name>
<protein>
    <submittedName>
        <fullName evidence="1">DUF2892 domain-containing protein</fullName>
    </submittedName>
</protein>
<dbReference type="RefSeq" id="WP_003299529.1">
    <property type="nucleotide sequence ID" value="NZ_RHQL01000002.1"/>
</dbReference>
<dbReference type="AlphaFoldDB" id="A0A098FQS9"/>
<sequence>MKVNVGTIDRALRIVVGLVLIGLSLGGVIGAWGWIGLLPLATGIFRFCPAYTLLGIKTCKACDSKS</sequence>
<accession>A0A098FQS9</accession>
<dbReference type="InterPro" id="IPR021309">
    <property type="entry name" value="YgaP-like_TM"/>
</dbReference>
<evidence type="ECO:0000313" key="1">
    <source>
        <dbReference type="EMBL" id="RRV12960.1"/>
    </source>
</evidence>
<dbReference type="Pfam" id="PF11127">
    <property type="entry name" value="YgaP-like_TM"/>
    <property type="match status" value="1"/>
</dbReference>
<dbReference type="OrthoDB" id="9804804at2"/>
<gene>
    <name evidence="1" type="ORF">EGJ28_04880</name>
</gene>
<comment type="caution">
    <text evidence="1">The sequence shown here is derived from an EMBL/GenBank/DDBJ whole genome shotgun (WGS) entry which is preliminary data.</text>
</comment>
<dbReference type="STRING" id="271420.SAMN05216535_2945"/>
<evidence type="ECO:0000313" key="2">
    <source>
        <dbReference type="Proteomes" id="UP000276506"/>
    </source>
</evidence>
<proteinExistence type="predicted"/>
<dbReference type="Proteomes" id="UP000276506">
    <property type="component" value="Unassembled WGS sequence"/>
</dbReference>
<dbReference type="EMBL" id="RHQL01000002">
    <property type="protein sequence ID" value="RRV12960.1"/>
    <property type="molecule type" value="Genomic_DNA"/>
</dbReference>
<organism evidence="1 2">
    <name type="scientific">Stutzerimonas xanthomarina</name>
    <dbReference type="NCBI Taxonomy" id="271420"/>
    <lineage>
        <taxon>Bacteria</taxon>
        <taxon>Pseudomonadati</taxon>
        <taxon>Pseudomonadota</taxon>
        <taxon>Gammaproteobacteria</taxon>
        <taxon>Pseudomonadales</taxon>
        <taxon>Pseudomonadaceae</taxon>
        <taxon>Stutzerimonas</taxon>
    </lineage>
</organism>